<dbReference type="Proteomes" id="UP000307087">
    <property type="component" value="Unassembled WGS sequence"/>
</dbReference>
<dbReference type="Gene3D" id="3.40.50.1010">
    <property type="entry name" value="5'-nuclease"/>
    <property type="match status" value="1"/>
</dbReference>
<dbReference type="RefSeq" id="WP_136561736.1">
    <property type="nucleotide sequence ID" value="NZ_BAABLS010000001.1"/>
</dbReference>
<dbReference type="InterPro" id="IPR029060">
    <property type="entry name" value="PIN-like_dom_sf"/>
</dbReference>
<reference evidence="6 7" key="1">
    <citation type="journal article" date="2009" name="Int. J. Syst. Evol. Microbiol.">
        <title>Nocardioides caeni sp. nov., isolated from wastewater.</title>
        <authorList>
            <person name="Yoon J.H."/>
            <person name="Kang S.J."/>
            <person name="Park S."/>
            <person name="Kim W."/>
            <person name="Oh T.K."/>
        </authorList>
    </citation>
    <scope>NUCLEOTIDE SEQUENCE [LARGE SCALE GENOMIC DNA]</scope>
    <source>
        <strain evidence="6 7">DSM 23134</strain>
    </source>
</reference>
<proteinExistence type="predicted"/>
<evidence type="ECO:0000256" key="4">
    <source>
        <dbReference type="ARBA" id="ARBA00022842"/>
    </source>
</evidence>
<evidence type="ECO:0000256" key="2">
    <source>
        <dbReference type="ARBA" id="ARBA00022723"/>
    </source>
</evidence>
<keyword evidence="1" id="KW-0540">Nuclease</keyword>
<dbReference type="EMBL" id="STGW01000002">
    <property type="protein sequence ID" value="THV17801.1"/>
    <property type="molecule type" value="Genomic_DNA"/>
</dbReference>
<accession>A0A4S8NMW5</accession>
<organism evidence="6 7">
    <name type="scientific">Nocardioides caeni</name>
    <dbReference type="NCBI Taxonomy" id="574700"/>
    <lineage>
        <taxon>Bacteria</taxon>
        <taxon>Bacillati</taxon>
        <taxon>Actinomycetota</taxon>
        <taxon>Actinomycetes</taxon>
        <taxon>Propionibacteriales</taxon>
        <taxon>Nocardioidaceae</taxon>
        <taxon>Nocardioides</taxon>
    </lineage>
</organism>
<keyword evidence="3" id="KW-0378">Hydrolase</keyword>
<dbReference type="Pfam" id="PF01850">
    <property type="entry name" value="PIN"/>
    <property type="match status" value="1"/>
</dbReference>
<sequence length="87" mass="9436">MGRAPQGERECRTPSLLRRIDAEIVPFDARHAAEASRAWERYGRGSGHPAGLNFGDCMVYAVASLADEPLLFKGDDFARTDLGSALA</sequence>
<protein>
    <submittedName>
        <fullName evidence="6">Type II toxin-antitoxin system VapC family toxin</fullName>
    </submittedName>
</protein>
<dbReference type="GO" id="GO:0016787">
    <property type="term" value="F:hydrolase activity"/>
    <property type="evidence" value="ECO:0007669"/>
    <property type="project" value="UniProtKB-KW"/>
</dbReference>
<feature type="domain" description="PIN" evidence="5">
    <location>
        <begin position="14"/>
        <end position="81"/>
    </location>
</feature>
<comment type="caution">
    <text evidence="6">The sequence shown here is derived from an EMBL/GenBank/DDBJ whole genome shotgun (WGS) entry which is preliminary data.</text>
</comment>
<evidence type="ECO:0000313" key="6">
    <source>
        <dbReference type="EMBL" id="THV17801.1"/>
    </source>
</evidence>
<gene>
    <name evidence="6" type="ORF">E9934_04875</name>
</gene>
<evidence type="ECO:0000256" key="3">
    <source>
        <dbReference type="ARBA" id="ARBA00022801"/>
    </source>
</evidence>
<dbReference type="GO" id="GO:0046872">
    <property type="term" value="F:metal ion binding"/>
    <property type="evidence" value="ECO:0007669"/>
    <property type="project" value="UniProtKB-KW"/>
</dbReference>
<dbReference type="InterPro" id="IPR002716">
    <property type="entry name" value="PIN_dom"/>
</dbReference>
<evidence type="ECO:0000256" key="1">
    <source>
        <dbReference type="ARBA" id="ARBA00022722"/>
    </source>
</evidence>
<keyword evidence="7" id="KW-1185">Reference proteome</keyword>
<evidence type="ECO:0000259" key="5">
    <source>
        <dbReference type="Pfam" id="PF01850"/>
    </source>
</evidence>
<name>A0A4S8NMW5_9ACTN</name>
<dbReference type="GO" id="GO:0004518">
    <property type="term" value="F:nuclease activity"/>
    <property type="evidence" value="ECO:0007669"/>
    <property type="project" value="UniProtKB-KW"/>
</dbReference>
<dbReference type="CDD" id="cd09871">
    <property type="entry name" value="PIN_MtVapC28-VapC30-like"/>
    <property type="match status" value="1"/>
</dbReference>
<keyword evidence="4" id="KW-0460">Magnesium</keyword>
<evidence type="ECO:0000313" key="7">
    <source>
        <dbReference type="Proteomes" id="UP000307087"/>
    </source>
</evidence>
<dbReference type="OrthoDB" id="32625at2"/>
<dbReference type="SUPFAM" id="SSF88723">
    <property type="entry name" value="PIN domain-like"/>
    <property type="match status" value="1"/>
</dbReference>
<keyword evidence="2" id="KW-0479">Metal-binding</keyword>
<dbReference type="AlphaFoldDB" id="A0A4S8NMW5"/>